<dbReference type="SUPFAM" id="SSF159234">
    <property type="entry name" value="FomD-like"/>
    <property type="match status" value="1"/>
</dbReference>
<evidence type="ECO:0000256" key="1">
    <source>
        <dbReference type="ARBA" id="ARBA00022801"/>
    </source>
</evidence>
<evidence type="ECO:0000313" key="4">
    <source>
        <dbReference type="Proteomes" id="UP000609879"/>
    </source>
</evidence>
<dbReference type="Proteomes" id="UP000609879">
    <property type="component" value="Unassembled WGS sequence"/>
</dbReference>
<dbReference type="RefSeq" id="WP_203772406.1">
    <property type="nucleotide sequence ID" value="NZ_BAAABO010000022.1"/>
</dbReference>
<dbReference type="Gene3D" id="2.40.380.10">
    <property type="entry name" value="FomD-like"/>
    <property type="match status" value="1"/>
</dbReference>
<comment type="caution">
    <text evidence="3">The sequence shown here is derived from an EMBL/GenBank/DDBJ whole genome shotgun (WGS) entry which is preliminary data.</text>
</comment>
<sequence>MPNETVRVVYTKYDGSAHRDYPARRFDEDDLGVWVGVTRGTASVYHGRPSVEQIPFVLLIPHHAWWTGMFNPPPRTSEVYCDITTPARWEGDTVHIIDLDLDVVRRRSTGVVELRDEDEFDEHRSRFGYPDDLVREARAAASRLLVALGDGSEPFAGHYHKYLQRVAD</sequence>
<dbReference type="PANTHER" id="PTHR39159:SF1">
    <property type="entry name" value="UPF0374 PROTEIN YGAC"/>
    <property type="match status" value="1"/>
</dbReference>
<protein>
    <submittedName>
        <fullName evidence="3">UPF0374 protein YgaC</fullName>
    </submittedName>
</protein>
<dbReference type="EMBL" id="BOMI01000133">
    <property type="protein sequence ID" value="GID77945.1"/>
    <property type="molecule type" value="Genomic_DNA"/>
</dbReference>
<dbReference type="PANTHER" id="PTHR39159">
    <property type="match status" value="1"/>
</dbReference>
<accession>A0ABQ3YD65</accession>
<evidence type="ECO:0000313" key="3">
    <source>
        <dbReference type="EMBL" id="GID77945.1"/>
    </source>
</evidence>
<evidence type="ECO:0000259" key="2">
    <source>
        <dbReference type="Pfam" id="PF04167"/>
    </source>
</evidence>
<feature type="domain" description="DUF402" evidence="2">
    <location>
        <begin position="37"/>
        <end position="149"/>
    </location>
</feature>
<dbReference type="InterPro" id="IPR007295">
    <property type="entry name" value="DUF402"/>
</dbReference>
<organism evidence="3 4">
    <name type="scientific">Paractinoplanes deccanensis</name>
    <dbReference type="NCBI Taxonomy" id="113561"/>
    <lineage>
        <taxon>Bacteria</taxon>
        <taxon>Bacillati</taxon>
        <taxon>Actinomycetota</taxon>
        <taxon>Actinomycetes</taxon>
        <taxon>Micromonosporales</taxon>
        <taxon>Micromonosporaceae</taxon>
        <taxon>Paractinoplanes</taxon>
    </lineage>
</organism>
<dbReference type="InterPro" id="IPR035930">
    <property type="entry name" value="FomD-like_sf"/>
</dbReference>
<name>A0ABQ3YD65_9ACTN</name>
<gene>
    <name evidence="3" type="primary">ygaC</name>
    <name evidence="3" type="ORF">Ade02nite_65860</name>
</gene>
<keyword evidence="1" id="KW-0378">Hydrolase</keyword>
<dbReference type="InterPro" id="IPR050212">
    <property type="entry name" value="Ntdp-like"/>
</dbReference>
<proteinExistence type="predicted"/>
<reference evidence="3 4" key="1">
    <citation type="submission" date="2021-01" db="EMBL/GenBank/DDBJ databases">
        <title>Whole genome shotgun sequence of Actinoplanes deccanensis NBRC 13994.</title>
        <authorList>
            <person name="Komaki H."/>
            <person name="Tamura T."/>
        </authorList>
    </citation>
    <scope>NUCLEOTIDE SEQUENCE [LARGE SCALE GENOMIC DNA]</scope>
    <source>
        <strain evidence="3 4">NBRC 13994</strain>
    </source>
</reference>
<dbReference type="Pfam" id="PF04167">
    <property type="entry name" value="DUF402"/>
    <property type="match status" value="1"/>
</dbReference>
<keyword evidence="4" id="KW-1185">Reference proteome</keyword>